<dbReference type="EMBL" id="AP023368">
    <property type="protein sequence ID" value="BCJ97701.1"/>
    <property type="molecule type" value="Genomic_DNA"/>
</dbReference>
<dbReference type="AlphaFoldDB" id="A0A7I8DK92"/>
<name>A0A7I8DK92_9FIRM</name>
<dbReference type="RefSeq" id="WP_185258102.1">
    <property type="nucleotide sequence ID" value="NZ_AP023368.1"/>
</dbReference>
<proteinExistence type="predicted"/>
<accession>A0A7I8DK92</accession>
<sequence length="256" mass="29164">MRRIVTFVFLFSFLMVQNGCSIKQSSAKESYLDGIVMADKEGSFMIAFSGKEGILSPFEPVSVFYKNVKESFPRGTLIRITYDGTVRESYPVQVTAKDITVIQEVKDNWPPTMQIDSTYSPEEAIADGCYVENINGKNNNNKNLEAAVRFWQNASQGICAYLRKVTYTTEGDPIIADIIYDGTKFYAVTDSTRDSFLGTGSRISSKEYSFLNTYEKDGKKIIYLANKEQVSQKEYESGSLDTLRFIWSKKWYTFLR</sequence>
<dbReference type="Pfam" id="PF14275">
    <property type="entry name" value="DUF4362"/>
    <property type="match status" value="1"/>
</dbReference>
<protein>
    <recommendedName>
        <fullName evidence="3">DUF4362 domain-containing protein</fullName>
    </recommendedName>
</protein>
<gene>
    <name evidence="1" type="ORF">bsdcttw_07420</name>
</gene>
<reference evidence="1 2" key="1">
    <citation type="submission" date="2020-08" db="EMBL/GenBank/DDBJ databases">
        <title>Draft genome sequencing of an Anaerocolumna strain isolated from anoxic soil subjected to BSD treatment.</title>
        <authorList>
            <person name="Uek A."/>
            <person name="Tonouchi A."/>
        </authorList>
    </citation>
    <scope>NUCLEOTIDE SEQUENCE [LARGE SCALE GENOMIC DNA]</scope>
    <source>
        <strain evidence="1 2">CTTW</strain>
    </source>
</reference>
<reference evidence="1 2" key="2">
    <citation type="submission" date="2020-08" db="EMBL/GenBank/DDBJ databases">
        <authorList>
            <person name="Ueki A."/>
            <person name="Tonouchi A."/>
        </authorList>
    </citation>
    <scope>NUCLEOTIDE SEQUENCE [LARGE SCALE GENOMIC DNA]</scope>
    <source>
        <strain evidence="1 2">CTTW</strain>
    </source>
</reference>
<dbReference type="InterPro" id="IPR025372">
    <property type="entry name" value="DUF4362"/>
</dbReference>
<dbReference type="Proteomes" id="UP000515703">
    <property type="component" value="Chromosome"/>
</dbReference>
<organism evidence="1 2">
    <name type="scientific">Anaerocolumna chitinilytica</name>
    <dbReference type="NCBI Taxonomy" id="1727145"/>
    <lineage>
        <taxon>Bacteria</taxon>
        <taxon>Bacillati</taxon>
        <taxon>Bacillota</taxon>
        <taxon>Clostridia</taxon>
        <taxon>Lachnospirales</taxon>
        <taxon>Lachnospiraceae</taxon>
        <taxon>Anaerocolumna</taxon>
    </lineage>
</organism>
<evidence type="ECO:0008006" key="3">
    <source>
        <dbReference type="Google" id="ProtNLM"/>
    </source>
</evidence>
<dbReference type="KEGG" id="acht:bsdcttw_07420"/>
<evidence type="ECO:0000313" key="2">
    <source>
        <dbReference type="Proteomes" id="UP000515703"/>
    </source>
</evidence>
<keyword evidence="2" id="KW-1185">Reference proteome</keyword>
<evidence type="ECO:0000313" key="1">
    <source>
        <dbReference type="EMBL" id="BCJ97701.1"/>
    </source>
</evidence>